<name>A0ACC1RDS7_9HYPO</name>
<dbReference type="EMBL" id="JANRMS010004495">
    <property type="protein sequence ID" value="KAJ3508343.1"/>
    <property type="molecule type" value="Genomic_DNA"/>
</dbReference>
<keyword evidence="2" id="KW-1185">Reference proteome</keyword>
<accession>A0ACC1RDS7</accession>
<evidence type="ECO:0000313" key="2">
    <source>
        <dbReference type="Proteomes" id="UP001148629"/>
    </source>
</evidence>
<dbReference type="Proteomes" id="UP001148629">
    <property type="component" value="Unassembled WGS sequence"/>
</dbReference>
<protein>
    <submittedName>
        <fullName evidence="1">Uncharacterized protein</fullName>
    </submittedName>
</protein>
<reference evidence="1" key="1">
    <citation type="submission" date="2022-08" db="EMBL/GenBank/DDBJ databases">
        <title>Genome Sequence of Fusarium decemcellulare.</title>
        <authorList>
            <person name="Buettner E."/>
        </authorList>
    </citation>
    <scope>NUCLEOTIDE SEQUENCE</scope>
    <source>
        <strain evidence="1">Babe19</strain>
    </source>
</reference>
<gene>
    <name evidence="1" type="ORF">NM208_g15834</name>
</gene>
<comment type="caution">
    <text evidence="1">The sequence shown here is derived from an EMBL/GenBank/DDBJ whole genome shotgun (WGS) entry which is preliminary data.</text>
</comment>
<proteinExistence type="predicted"/>
<evidence type="ECO:0000313" key="1">
    <source>
        <dbReference type="EMBL" id="KAJ3508343.1"/>
    </source>
</evidence>
<organism evidence="1 2">
    <name type="scientific">Fusarium decemcellulare</name>
    <dbReference type="NCBI Taxonomy" id="57161"/>
    <lineage>
        <taxon>Eukaryota</taxon>
        <taxon>Fungi</taxon>
        <taxon>Dikarya</taxon>
        <taxon>Ascomycota</taxon>
        <taxon>Pezizomycotina</taxon>
        <taxon>Sordariomycetes</taxon>
        <taxon>Hypocreomycetidae</taxon>
        <taxon>Hypocreales</taxon>
        <taxon>Nectriaceae</taxon>
        <taxon>Fusarium</taxon>
        <taxon>Fusarium decemcellulare species complex</taxon>
    </lineage>
</organism>
<sequence>MPTPKSDTPPYRDFHTCRASFVYEKPSPLRIVKYDTNAGNIIHDATSHIRTNNTRVGQVSPKADESLIAPKRRRLDQDGGAAGKENLRTPRGSGSAGFEDREALQGTKARQHDGSPSWRLGVTPPPQLTSMRSVVIVLHLSRQPRPASVCKMPPPFIEHMRRGSRVGGISAVHALCTRPGRGFTTFIQTYFRGNEPCTPVAAVESDIHVAIEVSSRLWPVPGIETKPGSRWKLPGQFMDSGGPSEHDQREDPYDFGGFYDLDVQVKSTAKSFIGRVLQDESFPLSTLHSGSSILLLAEAQIDVKPEIGKEKPGNYRQKSDDLMEDLEVELGDSRVEYIEVHLSYCHSALPISKDVDIADNSMLSVQSKVKTVATASIKLHNTMSPWAPPPPSPNPLFPIIERH</sequence>